<comment type="caution">
    <text evidence="1">The sequence shown here is derived from an EMBL/GenBank/DDBJ whole genome shotgun (WGS) entry which is preliminary data.</text>
</comment>
<evidence type="ECO:0000313" key="1">
    <source>
        <dbReference type="EMBL" id="KAI4861817.1"/>
    </source>
</evidence>
<proteinExistence type="predicted"/>
<reference evidence="1 2" key="1">
    <citation type="journal article" date="2022" name="New Phytol.">
        <title>Ecological generalism drives hyperdiversity of secondary metabolite gene clusters in xylarialean endophytes.</title>
        <authorList>
            <person name="Franco M.E.E."/>
            <person name="Wisecaver J.H."/>
            <person name="Arnold A.E."/>
            <person name="Ju Y.M."/>
            <person name="Slot J.C."/>
            <person name="Ahrendt S."/>
            <person name="Moore L.P."/>
            <person name="Eastman K.E."/>
            <person name="Scott K."/>
            <person name="Konkel Z."/>
            <person name="Mondo S.J."/>
            <person name="Kuo A."/>
            <person name="Hayes R.D."/>
            <person name="Haridas S."/>
            <person name="Andreopoulos B."/>
            <person name="Riley R."/>
            <person name="LaButti K."/>
            <person name="Pangilinan J."/>
            <person name="Lipzen A."/>
            <person name="Amirebrahimi M."/>
            <person name="Yan J."/>
            <person name="Adam C."/>
            <person name="Keymanesh K."/>
            <person name="Ng V."/>
            <person name="Louie K."/>
            <person name="Northen T."/>
            <person name="Drula E."/>
            <person name="Henrissat B."/>
            <person name="Hsieh H.M."/>
            <person name="Youens-Clark K."/>
            <person name="Lutzoni F."/>
            <person name="Miadlikowska J."/>
            <person name="Eastwood D.C."/>
            <person name="Hamelin R.C."/>
            <person name="Grigoriev I.V."/>
            <person name="U'Ren J.M."/>
        </authorList>
    </citation>
    <scope>NUCLEOTIDE SEQUENCE [LARGE SCALE GENOMIC DNA]</scope>
    <source>
        <strain evidence="1 2">CBS 119005</strain>
    </source>
</reference>
<organism evidence="1 2">
    <name type="scientific">Hypoxylon rubiginosum</name>
    <dbReference type="NCBI Taxonomy" id="110542"/>
    <lineage>
        <taxon>Eukaryota</taxon>
        <taxon>Fungi</taxon>
        <taxon>Dikarya</taxon>
        <taxon>Ascomycota</taxon>
        <taxon>Pezizomycotina</taxon>
        <taxon>Sordariomycetes</taxon>
        <taxon>Xylariomycetidae</taxon>
        <taxon>Xylariales</taxon>
        <taxon>Hypoxylaceae</taxon>
        <taxon>Hypoxylon</taxon>
    </lineage>
</organism>
<sequence>MHLRDLVFALGATCVGAWEFPQKHIFAPGQKLFPGVDDNVDIVTGSQFNGLATYANLPYVNCLSDDEVKDKKYDIAILGAPFDTGVTARPGARYGPRGIRIGSERKAEDFAWSVYTGRNPLQSWATIVDCGDVPLTWLDNNVALAQLDKAHTVVSGRKASNESYSARPRIITLGGDHTTTLSALRSTYKHWGQVSVIHFDSHIDTWDPAVLGGGISDYAYIHLTRGLNHGTFLHIAHEEGLIRNTSVHAGIRAPLFRRKGDMRNDVRCGFSAVKARDLDKIGTAGVISQIKERVGDSKVYISVDIDVLDPAFAPATGTPEPGGWSSRELLTILDGLNGLDIVGGDVVEVSPIYDTAGLTTALAAAEVVFSLIELMVENPVSN</sequence>
<accession>A0ACB9YQZ7</accession>
<gene>
    <name evidence="1" type="ORF">F4820DRAFT_49405</name>
</gene>
<name>A0ACB9YQZ7_9PEZI</name>
<dbReference type="Proteomes" id="UP001497700">
    <property type="component" value="Unassembled WGS sequence"/>
</dbReference>
<dbReference type="EMBL" id="MU393541">
    <property type="protein sequence ID" value="KAI4861817.1"/>
    <property type="molecule type" value="Genomic_DNA"/>
</dbReference>
<keyword evidence="2" id="KW-1185">Reference proteome</keyword>
<protein>
    <submittedName>
        <fullName evidence="1">Arginase</fullName>
    </submittedName>
</protein>
<evidence type="ECO:0000313" key="2">
    <source>
        <dbReference type="Proteomes" id="UP001497700"/>
    </source>
</evidence>